<accession>A0A1C7MTF3</accession>
<reference evidence="1 2" key="1">
    <citation type="submission" date="2016-03" db="EMBL/GenBank/DDBJ databases">
        <title>Whole genome sequencing of Grifola frondosa 9006-11.</title>
        <authorList>
            <person name="Min B."/>
            <person name="Park H."/>
            <person name="Kim J.-G."/>
            <person name="Cho H."/>
            <person name="Oh Y.-L."/>
            <person name="Kong W.-S."/>
            <person name="Choi I.-G."/>
        </authorList>
    </citation>
    <scope>NUCLEOTIDE SEQUENCE [LARGE SCALE GENOMIC DNA]</scope>
    <source>
        <strain evidence="1 2">9006-11</strain>
    </source>
</reference>
<evidence type="ECO:0000313" key="1">
    <source>
        <dbReference type="EMBL" id="OBZ78214.1"/>
    </source>
</evidence>
<gene>
    <name evidence="1" type="ORF">A0H81_02739</name>
</gene>
<dbReference type="AlphaFoldDB" id="A0A1C7MTF3"/>
<proteinExistence type="predicted"/>
<evidence type="ECO:0000313" key="2">
    <source>
        <dbReference type="Proteomes" id="UP000092993"/>
    </source>
</evidence>
<organism evidence="1 2">
    <name type="scientific">Grifola frondosa</name>
    <name type="common">Maitake</name>
    <name type="synonym">Polyporus frondosus</name>
    <dbReference type="NCBI Taxonomy" id="5627"/>
    <lineage>
        <taxon>Eukaryota</taxon>
        <taxon>Fungi</taxon>
        <taxon>Dikarya</taxon>
        <taxon>Basidiomycota</taxon>
        <taxon>Agaricomycotina</taxon>
        <taxon>Agaricomycetes</taxon>
        <taxon>Polyporales</taxon>
        <taxon>Grifolaceae</taxon>
        <taxon>Grifola</taxon>
    </lineage>
</organism>
<protein>
    <submittedName>
        <fullName evidence="1">Uncharacterized protein</fullName>
    </submittedName>
</protein>
<comment type="caution">
    <text evidence="1">The sequence shown here is derived from an EMBL/GenBank/DDBJ whole genome shotgun (WGS) entry which is preliminary data.</text>
</comment>
<dbReference type="EMBL" id="LUGG01000002">
    <property type="protein sequence ID" value="OBZ78214.1"/>
    <property type="molecule type" value="Genomic_DNA"/>
</dbReference>
<name>A0A1C7MTF3_GRIFR</name>
<dbReference type="OrthoDB" id="6077919at2759"/>
<dbReference type="Proteomes" id="UP000092993">
    <property type="component" value="Unassembled WGS sequence"/>
</dbReference>
<keyword evidence="2" id="KW-1185">Reference proteome</keyword>
<sequence>MVSCSLGQPAIAIDLAGVIDSPLRLDVLSEGSSISNPTTSECTNPSFPDHVPPYGSMNGMLSCDEDGTILVAAPL</sequence>